<protein>
    <submittedName>
        <fullName evidence="1">Uncharacterized protein</fullName>
    </submittedName>
</protein>
<evidence type="ECO:0000313" key="1">
    <source>
        <dbReference type="EMBL" id="AKP44772.1"/>
    </source>
</evidence>
<evidence type="ECO:0000313" key="2">
    <source>
        <dbReference type="Proteomes" id="UP001510562"/>
    </source>
</evidence>
<dbReference type="Proteomes" id="UP001510562">
    <property type="component" value="Chromosome"/>
</dbReference>
<sequence>MKFEDNMIKSFREVRVGDIILAGNNKYLIISILNYFGYVNLDTGDCSSGFRSIEELMKQFDKQTRFIQNDRFKLILD</sequence>
<organism evidence="1 2">
    <name type="scientific">Clostridioides difficile ATCC 9689 = DSM 1296</name>
    <dbReference type="NCBI Taxonomy" id="1121308"/>
    <lineage>
        <taxon>Bacteria</taxon>
        <taxon>Bacillati</taxon>
        <taxon>Bacillota</taxon>
        <taxon>Clostridia</taxon>
        <taxon>Peptostreptococcales</taxon>
        <taxon>Peptostreptococcaceae</taxon>
        <taxon>Clostridioides</taxon>
    </lineage>
</organism>
<name>A0ACA7UQ05_CLODI</name>
<dbReference type="EMBL" id="CP011970">
    <property type="protein sequence ID" value="AKP44772.1"/>
    <property type="molecule type" value="Genomic_DNA"/>
</dbReference>
<keyword evidence="2" id="KW-1185">Reference proteome</keyword>
<proteinExistence type="predicted"/>
<accession>A0ACA7UQ05</accession>
<reference evidence="1 2" key="1">
    <citation type="journal article" date="2015" name="Genome Announc.">
        <title>Complete Genome Sequence of the Novel Temperate Clostridium difficile Phage phiCDIF1296T.</title>
        <authorList>
            <person name="Wittmann J."/>
            <person name="Riedel T."/>
            <person name="Bunk B."/>
            <person name="Sproer C."/>
            <person name="Gronow S."/>
            <person name="Overmann J."/>
        </authorList>
    </citation>
    <scope>NUCLEOTIDE SEQUENCE [LARGE SCALE GENOMIC DNA]</scope>
    <source>
        <strain evidence="2">ATCC 9689 / DSM 1296 / BCRC 10642 / JCM 1296 / NCIMB 10666 / NCTC 11209 / 90556-M6S</strain>
    </source>
</reference>
<gene>
    <name evidence="1" type="ORF">CDIF1296T_phi098</name>
</gene>